<dbReference type="PANTHER" id="PTHR47163:SF2">
    <property type="entry name" value="SI:DKEY-17M8.2"/>
    <property type="match status" value="1"/>
</dbReference>
<dbReference type="SMART" id="SM01126">
    <property type="entry name" value="DDE_Tnp_IS1595"/>
    <property type="match status" value="1"/>
</dbReference>
<organism evidence="2">
    <name type="scientific">Timema shepardi</name>
    <name type="common">Walking stick</name>
    <dbReference type="NCBI Taxonomy" id="629360"/>
    <lineage>
        <taxon>Eukaryota</taxon>
        <taxon>Metazoa</taxon>
        <taxon>Ecdysozoa</taxon>
        <taxon>Arthropoda</taxon>
        <taxon>Hexapoda</taxon>
        <taxon>Insecta</taxon>
        <taxon>Pterygota</taxon>
        <taxon>Neoptera</taxon>
        <taxon>Polyneoptera</taxon>
        <taxon>Phasmatodea</taxon>
        <taxon>Timematodea</taxon>
        <taxon>Timematoidea</taxon>
        <taxon>Timematidae</taxon>
        <taxon>Timema</taxon>
    </lineage>
</organism>
<evidence type="ECO:0000259" key="1">
    <source>
        <dbReference type="SMART" id="SM01126"/>
    </source>
</evidence>
<dbReference type="EMBL" id="OC005786">
    <property type="protein sequence ID" value="CAD7265637.1"/>
    <property type="molecule type" value="Genomic_DNA"/>
</dbReference>
<name>A0A7R9B3T0_TIMSH</name>
<accession>A0A7R9B3T0</accession>
<evidence type="ECO:0000313" key="2">
    <source>
        <dbReference type="EMBL" id="CAD7265637.1"/>
    </source>
</evidence>
<dbReference type="InterPro" id="IPR053164">
    <property type="entry name" value="IS1016-like_transposase"/>
</dbReference>
<proteinExistence type="predicted"/>
<dbReference type="Pfam" id="PF12762">
    <property type="entry name" value="DDE_Tnp_IS1595"/>
    <property type="match status" value="1"/>
</dbReference>
<reference evidence="2" key="1">
    <citation type="submission" date="2020-11" db="EMBL/GenBank/DDBJ databases">
        <authorList>
            <person name="Tran Van P."/>
        </authorList>
    </citation>
    <scope>NUCLEOTIDE SEQUENCE</scope>
</reference>
<protein>
    <recommendedName>
        <fullName evidence="1">ISXO2-like transposase domain-containing protein</fullName>
    </recommendedName>
</protein>
<sequence length="305" mass="35362">MSHSLLEVNSLEYIFNLFKQDEKTIVQHLQNCGLLRKKLHCNRCRLSMTLEHDIRIKGSYALKCKRCLKAVPLTKGTCFEGVDVPFRLFFVLLWLWCCQVRSLLVHRLIGTSRKTILECYRLFNYICAWKLLQLDDKFVVGGSGVVVQVDVCVLTSRKQSTSGEKLLLGIVDTRERRGIFVIVPDREAETLCEAIEKHVLPGSVIWTDCSKSYKNLNFWKGVSPFKHCTVDKSKNFVDPKTGACTNAVLAHWARLKKFFREIGVPSWRVLPEHIDRFKWLHFYGPDEIVSFQAFLKHLSERYPVH</sequence>
<gene>
    <name evidence="2" type="ORF">TSIB3V08_LOCUS9668</name>
</gene>
<dbReference type="AlphaFoldDB" id="A0A7R9B3T0"/>
<dbReference type="InterPro" id="IPR024445">
    <property type="entry name" value="Tnp_ISXO2-like"/>
</dbReference>
<feature type="domain" description="ISXO2-like transposase" evidence="1">
    <location>
        <begin position="139"/>
        <end position="282"/>
    </location>
</feature>
<dbReference type="PANTHER" id="PTHR47163">
    <property type="entry name" value="DDE_TNP_IS1595 DOMAIN-CONTAINING PROTEIN"/>
    <property type="match status" value="1"/>
</dbReference>